<dbReference type="Gene3D" id="2.170.130.10">
    <property type="entry name" value="TonB-dependent receptor, plug domain"/>
    <property type="match status" value="1"/>
</dbReference>
<proteinExistence type="inferred from homology"/>
<dbReference type="Pfam" id="PF14905">
    <property type="entry name" value="OMP_b-brl_3"/>
    <property type="match status" value="1"/>
</dbReference>
<keyword evidence="4 7" id="KW-0812">Transmembrane</keyword>
<organism evidence="11">
    <name type="scientific">Flavobacterium sp. WC2409</name>
    <dbReference type="NCBI Taxonomy" id="3234139"/>
    <lineage>
        <taxon>Bacteria</taxon>
        <taxon>Pseudomonadati</taxon>
        <taxon>Bacteroidota</taxon>
        <taxon>Flavobacteriia</taxon>
        <taxon>Flavobacteriales</taxon>
        <taxon>Flavobacteriaceae</taxon>
        <taxon>Flavobacterium</taxon>
    </lineage>
</organism>
<dbReference type="RefSeq" id="WP_369752850.1">
    <property type="nucleotide sequence ID" value="NZ_CP165625.1"/>
</dbReference>
<dbReference type="InterPro" id="IPR039426">
    <property type="entry name" value="TonB-dep_rcpt-like"/>
</dbReference>
<dbReference type="AlphaFoldDB" id="A0AB39W155"/>
<dbReference type="InterPro" id="IPR041700">
    <property type="entry name" value="OMP_b-brl_3"/>
</dbReference>
<dbReference type="GO" id="GO:0009279">
    <property type="term" value="C:cell outer membrane"/>
    <property type="evidence" value="ECO:0007669"/>
    <property type="project" value="UniProtKB-SubCell"/>
</dbReference>
<feature type="domain" description="Outer membrane protein beta-barrel" evidence="10">
    <location>
        <begin position="386"/>
        <end position="793"/>
    </location>
</feature>
<feature type="compositionally biased region" description="Basic and acidic residues" evidence="8">
    <location>
        <begin position="808"/>
        <end position="817"/>
    </location>
</feature>
<sequence>MKKIILLTVLLFSAIAVQSQTFTGTSSLKGKITGTVIDSITKAPVDYASISISKINLDKPLTGTLTDASGTFKLNEIQVGTYTLTISFIGYKDKTIKEITTTDAKLDFEIGEIALSPESNTLKEVVIVGTAQQVVNKIDKIVYNVEKDLTAGGGNATDVLQKVPMVNVDINGNVSIRGDANVRVLINGKPSGATSANLADVLKTIPADQIKNIEVVTSPSAKYDAEGSAGIINIITKQKSTSGVSGSVSGGIGTRQNNFNANINYNKNRFSLSANVGFNNGWPQESSSESTQAFDNSSAKSLQVTKGINEVKRSGLLASVNAGYDFNTFNSLTTTFRYNKGGFERKGTNDNQFTDYMNASNSSVYKGESSSKNAFGGFDWNLNYAHKFSKEGHELTFSSQWSHSIVETNYQNLYSSFYTNQKANNDGANNEYTLQLDYTLPVTEKFKLEAGGKSITRRISSDFQNYVPDSQNAFVFDPISSNLYNYNQDVTSIYSVGTVTLPKGFTVMAGARFENTAIKGDPTNELQTDLNPFTIKYGTFIPSFTLQKALSQSASLKLTYSKRISRPSLTYLNPFINKSNIQAQTQGNPTLDPEISQTVELGYSTFSQKRTLNISAYYKYTADLIEGIATPLQDETGTITNYQNIGSNKSFGMSFFGSVNPFKILTLRGNFNAFTYKPDPTGIYSLEQSSNGTSIQYSAFVSATLQLKNNIAAEAFIIQNSSKKTLQGTSPAFNLMVFGVKKQFWNKAASLGVNIVSPFKKELEFKQVSSGQGFSQSSTFKFPIRSFGLTFSYNFGSMKFTGAKKKGINNDDLKEGEQNNQGGGMPAMK</sequence>
<keyword evidence="6 7" id="KW-0998">Cell outer membrane</keyword>
<evidence type="ECO:0000313" key="11">
    <source>
        <dbReference type="EMBL" id="XDU95061.1"/>
    </source>
</evidence>
<dbReference type="PANTHER" id="PTHR40980">
    <property type="entry name" value="PLUG DOMAIN-CONTAINING PROTEIN"/>
    <property type="match status" value="1"/>
</dbReference>
<evidence type="ECO:0000256" key="1">
    <source>
        <dbReference type="ARBA" id="ARBA00004571"/>
    </source>
</evidence>
<dbReference type="PROSITE" id="PS52016">
    <property type="entry name" value="TONB_DEPENDENT_REC_3"/>
    <property type="match status" value="1"/>
</dbReference>
<accession>A0AB39W155</accession>
<keyword evidence="5 7" id="KW-0472">Membrane</keyword>
<feature type="chain" id="PRO_5044239168" evidence="9">
    <location>
        <begin position="20"/>
        <end position="829"/>
    </location>
</feature>
<evidence type="ECO:0000256" key="3">
    <source>
        <dbReference type="ARBA" id="ARBA00022452"/>
    </source>
</evidence>
<comment type="subcellular location">
    <subcellularLocation>
        <location evidence="1 7">Cell outer membrane</location>
        <topology evidence="1 7">Multi-pass membrane protein</topology>
    </subcellularLocation>
</comment>
<evidence type="ECO:0000256" key="5">
    <source>
        <dbReference type="ARBA" id="ARBA00023136"/>
    </source>
</evidence>
<evidence type="ECO:0000259" key="10">
    <source>
        <dbReference type="Pfam" id="PF14905"/>
    </source>
</evidence>
<evidence type="ECO:0000256" key="6">
    <source>
        <dbReference type="ARBA" id="ARBA00023237"/>
    </source>
</evidence>
<dbReference type="InterPro" id="IPR037066">
    <property type="entry name" value="Plug_dom_sf"/>
</dbReference>
<dbReference type="Pfam" id="PF13715">
    <property type="entry name" value="CarbopepD_reg_2"/>
    <property type="match status" value="1"/>
</dbReference>
<dbReference type="PANTHER" id="PTHR40980:SF4">
    <property type="entry name" value="TONB-DEPENDENT RECEPTOR-LIKE BETA-BARREL DOMAIN-CONTAINING PROTEIN"/>
    <property type="match status" value="1"/>
</dbReference>
<dbReference type="InterPro" id="IPR008969">
    <property type="entry name" value="CarboxyPept-like_regulatory"/>
</dbReference>
<feature type="signal peptide" evidence="9">
    <location>
        <begin position="1"/>
        <end position="19"/>
    </location>
</feature>
<evidence type="ECO:0000256" key="9">
    <source>
        <dbReference type="SAM" id="SignalP"/>
    </source>
</evidence>
<evidence type="ECO:0000256" key="2">
    <source>
        <dbReference type="ARBA" id="ARBA00022448"/>
    </source>
</evidence>
<dbReference type="Gene3D" id="2.60.40.1120">
    <property type="entry name" value="Carboxypeptidase-like, regulatory domain"/>
    <property type="match status" value="1"/>
</dbReference>
<dbReference type="InterPro" id="IPR036942">
    <property type="entry name" value="Beta-barrel_TonB_sf"/>
</dbReference>
<evidence type="ECO:0000256" key="4">
    <source>
        <dbReference type="ARBA" id="ARBA00022692"/>
    </source>
</evidence>
<dbReference type="EMBL" id="CP165625">
    <property type="protein sequence ID" value="XDU95061.1"/>
    <property type="molecule type" value="Genomic_DNA"/>
</dbReference>
<name>A0AB39W155_9FLAO</name>
<keyword evidence="9" id="KW-0732">Signal</keyword>
<evidence type="ECO:0000256" key="8">
    <source>
        <dbReference type="SAM" id="MobiDB-lite"/>
    </source>
</evidence>
<dbReference type="SUPFAM" id="SSF56935">
    <property type="entry name" value="Porins"/>
    <property type="match status" value="1"/>
</dbReference>
<reference evidence="11" key="1">
    <citation type="submission" date="2024-07" db="EMBL/GenBank/DDBJ databases">
        <authorList>
            <person name="Biller S.J."/>
        </authorList>
    </citation>
    <scope>NUCLEOTIDE SEQUENCE</scope>
    <source>
        <strain evidence="11">WC2409</strain>
    </source>
</reference>
<protein>
    <submittedName>
        <fullName evidence="11">TonB-dependent receptor</fullName>
    </submittedName>
</protein>
<keyword evidence="11" id="KW-0675">Receptor</keyword>
<dbReference type="Gene3D" id="2.40.170.20">
    <property type="entry name" value="TonB-dependent receptor, beta-barrel domain"/>
    <property type="match status" value="1"/>
</dbReference>
<feature type="region of interest" description="Disordered" evidence="8">
    <location>
        <begin position="806"/>
        <end position="829"/>
    </location>
</feature>
<keyword evidence="3 7" id="KW-1134">Transmembrane beta strand</keyword>
<dbReference type="SUPFAM" id="SSF49464">
    <property type="entry name" value="Carboxypeptidase regulatory domain-like"/>
    <property type="match status" value="1"/>
</dbReference>
<gene>
    <name evidence="11" type="ORF">AB3G34_14355</name>
</gene>
<comment type="similarity">
    <text evidence="7">Belongs to the TonB-dependent receptor family.</text>
</comment>
<keyword evidence="2 7" id="KW-0813">Transport</keyword>
<evidence type="ECO:0000256" key="7">
    <source>
        <dbReference type="PROSITE-ProRule" id="PRU01360"/>
    </source>
</evidence>